<keyword evidence="11" id="KW-1185">Reference proteome</keyword>
<comment type="caution">
    <text evidence="10">The sequence shown here is derived from an EMBL/GenBank/DDBJ whole genome shotgun (WGS) entry which is preliminary data.</text>
</comment>
<dbReference type="PANTHER" id="PTHR33910">
    <property type="entry name" value="PROTEIN TRANSLOCASE SUBUNIT SECE"/>
    <property type="match status" value="1"/>
</dbReference>
<dbReference type="AlphaFoldDB" id="A0A096AHP0"/>
<dbReference type="NCBIfam" id="TIGR00964">
    <property type="entry name" value="secE_bact"/>
    <property type="match status" value="1"/>
</dbReference>
<keyword evidence="7 9" id="KW-0811">Translocation</keyword>
<comment type="similarity">
    <text evidence="9">Belongs to the SecE/SEC61-gamma family.</text>
</comment>
<comment type="subcellular location">
    <subcellularLocation>
        <location evidence="9">Cell membrane</location>
        <topology evidence="9">Single-pass membrane protein</topology>
    </subcellularLocation>
    <subcellularLocation>
        <location evidence="1">Membrane</location>
    </subcellularLocation>
</comment>
<gene>
    <name evidence="9" type="primary">secE</name>
    <name evidence="10" type="ORF">HMPREF0872_08700</name>
</gene>
<dbReference type="Gene3D" id="1.20.5.1030">
    <property type="entry name" value="Preprotein translocase secy subunit"/>
    <property type="match status" value="1"/>
</dbReference>
<organism evidence="10 11">
    <name type="scientific">Veillonella montpellierensis DNF00314</name>
    <dbReference type="NCBI Taxonomy" id="1401067"/>
    <lineage>
        <taxon>Bacteria</taxon>
        <taxon>Bacillati</taxon>
        <taxon>Bacillota</taxon>
        <taxon>Negativicutes</taxon>
        <taxon>Veillonellales</taxon>
        <taxon>Veillonellaceae</taxon>
        <taxon>Veillonella</taxon>
    </lineage>
</organism>
<evidence type="ECO:0000256" key="5">
    <source>
        <dbReference type="ARBA" id="ARBA00022927"/>
    </source>
</evidence>
<dbReference type="GO" id="GO:0009306">
    <property type="term" value="P:protein secretion"/>
    <property type="evidence" value="ECO:0007669"/>
    <property type="project" value="UniProtKB-UniRule"/>
</dbReference>
<dbReference type="GO" id="GO:0065002">
    <property type="term" value="P:intracellular protein transmembrane transport"/>
    <property type="evidence" value="ECO:0007669"/>
    <property type="project" value="UniProtKB-UniRule"/>
</dbReference>
<evidence type="ECO:0000256" key="2">
    <source>
        <dbReference type="ARBA" id="ARBA00022448"/>
    </source>
</evidence>
<dbReference type="Proteomes" id="UP000029628">
    <property type="component" value="Unassembled WGS sequence"/>
</dbReference>
<dbReference type="GO" id="GO:0043952">
    <property type="term" value="P:protein transport by the Sec complex"/>
    <property type="evidence" value="ECO:0007669"/>
    <property type="project" value="UniProtKB-UniRule"/>
</dbReference>
<dbReference type="GO" id="GO:0008320">
    <property type="term" value="F:protein transmembrane transporter activity"/>
    <property type="evidence" value="ECO:0007669"/>
    <property type="project" value="UniProtKB-UniRule"/>
</dbReference>
<evidence type="ECO:0000313" key="11">
    <source>
        <dbReference type="Proteomes" id="UP000029628"/>
    </source>
</evidence>
<dbReference type="InterPro" id="IPR001901">
    <property type="entry name" value="Translocase_SecE/Sec61-g"/>
</dbReference>
<dbReference type="PANTHER" id="PTHR33910:SF1">
    <property type="entry name" value="PROTEIN TRANSLOCASE SUBUNIT SECE"/>
    <property type="match status" value="1"/>
</dbReference>
<name>A0A096AHP0_9FIRM</name>
<keyword evidence="8 9" id="KW-0472">Membrane</keyword>
<dbReference type="GO" id="GO:0006605">
    <property type="term" value="P:protein targeting"/>
    <property type="evidence" value="ECO:0007669"/>
    <property type="project" value="UniProtKB-UniRule"/>
</dbReference>
<dbReference type="InterPro" id="IPR005807">
    <property type="entry name" value="SecE_bac"/>
</dbReference>
<dbReference type="RefSeq" id="WP_028257919.1">
    <property type="nucleotide sequence ID" value="NZ_JRNT01000043.1"/>
</dbReference>
<dbReference type="HAMAP" id="MF_00422">
    <property type="entry name" value="SecE"/>
    <property type="match status" value="1"/>
</dbReference>
<evidence type="ECO:0000256" key="9">
    <source>
        <dbReference type="HAMAP-Rule" id="MF_00422"/>
    </source>
</evidence>
<evidence type="ECO:0000256" key="6">
    <source>
        <dbReference type="ARBA" id="ARBA00022989"/>
    </source>
</evidence>
<evidence type="ECO:0000313" key="10">
    <source>
        <dbReference type="EMBL" id="KGF46350.1"/>
    </source>
</evidence>
<evidence type="ECO:0000256" key="3">
    <source>
        <dbReference type="ARBA" id="ARBA00022475"/>
    </source>
</evidence>
<keyword evidence="5 9" id="KW-0653">Protein transport</keyword>
<reference evidence="10 11" key="1">
    <citation type="submission" date="2014-07" db="EMBL/GenBank/DDBJ databases">
        <authorList>
            <person name="McCorrison J."/>
            <person name="Sanka R."/>
            <person name="Torralba M."/>
            <person name="Gillis M."/>
            <person name="Haft D.H."/>
            <person name="Methe B."/>
            <person name="Sutton G."/>
            <person name="Nelson K.E."/>
        </authorList>
    </citation>
    <scope>NUCLEOTIDE SEQUENCE [LARGE SCALE GENOMIC DNA]</scope>
    <source>
        <strain evidence="10 11">DNF00314</strain>
    </source>
</reference>
<evidence type="ECO:0000256" key="7">
    <source>
        <dbReference type="ARBA" id="ARBA00023010"/>
    </source>
</evidence>
<protein>
    <recommendedName>
        <fullName evidence="9">Protein translocase subunit SecE</fullName>
    </recommendedName>
</protein>
<keyword evidence="3 9" id="KW-1003">Cell membrane</keyword>
<sequence>MAGSNSTVQRRGGFGKFFRGVKAELRKVVWPTKKELINYTIVVFIVTVFIAALIGVVDAIFAQLFNMLMHFVG</sequence>
<dbReference type="GO" id="GO:0005886">
    <property type="term" value="C:plasma membrane"/>
    <property type="evidence" value="ECO:0007669"/>
    <property type="project" value="UniProtKB-SubCell"/>
</dbReference>
<evidence type="ECO:0000256" key="1">
    <source>
        <dbReference type="ARBA" id="ARBA00004370"/>
    </source>
</evidence>
<dbReference type="InterPro" id="IPR038379">
    <property type="entry name" value="SecE_sf"/>
</dbReference>
<keyword evidence="4 9" id="KW-0812">Transmembrane</keyword>
<proteinExistence type="inferred from homology"/>
<dbReference type="Pfam" id="PF00584">
    <property type="entry name" value="SecE"/>
    <property type="match status" value="1"/>
</dbReference>
<keyword evidence="6 9" id="KW-1133">Transmembrane helix</keyword>
<comment type="subunit">
    <text evidence="9">Component of the Sec protein translocase complex. Heterotrimer consisting of SecY, SecE and SecG subunits. The heterotrimers can form oligomers, although 1 heterotrimer is thought to be able to translocate proteins. Interacts with the ribosome. Interacts with SecDF, and other proteins may be involved. Interacts with SecA.</text>
</comment>
<evidence type="ECO:0000256" key="4">
    <source>
        <dbReference type="ARBA" id="ARBA00022692"/>
    </source>
</evidence>
<keyword evidence="2 9" id="KW-0813">Transport</keyword>
<comment type="function">
    <text evidence="9">Essential subunit of the Sec protein translocation channel SecYEG. Clamps together the 2 halves of SecY. May contact the channel plug during translocation.</text>
</comment>
<accession>A0A096AHP0</accession>
<evidence type="ECO:0000256" key="8">
    <source>
        <dbReference type="ARBA" id="ARBA00023136"/>
    </source>
</evidence>
<feature type="transmembrane region" description="Helical" evidence="9">
    <location>
        <begin position="36"/>
        <end position="61"/>
    </location>
</feature>
<dbReference type="eggNOG" id="COG0690">
    <property type="taxonomic scope" value="Bacteria"/>
</dbReference>
<dbReference type="EMBL" id="JRNT01000043">
    <property type="protein sequence ID" value="KGF46350.1"/>
    <property type="molecule type" value="Genomic_DNA"/>
</dbReference>